<dbReference type="Proteomes" id="UP001320706">
    <property type="component" value="Unassembled WGS sequence"/>
</dbReference>
<reference evidence="1" key="1">
    <citation type="submission" date="2024-02" db="EMBL/GenBank/DDBJ databases">
        <title>Metagenome Assembled Genome of Zalaria obscura JY119.</title>
        <authorList>
            <person name="Vighnesh L."/>
            <person name="Jagadeeshwari U."/>
            <person name="Venkata Ramana C."/>
            <person name="Sasikala C."/>
        </authorList>
    </citation>
    <scope>NUCLEOTIDE SEQUENCE</scope>
    <source>
        <strain evidence="1">JY119</strain>
    </source>
</reference>
<gene>
    <name evidence="1" type="ORF">M8818_007611</name>
</gene>
<evidence type="ECO:0000313" key="1">
    <source>
        <dbReference type="EMBL" id="KAK8194420.1"/>
    </source>
</evidence>
<comment type="caution">
    <text evidence="1">The sequence shown here is derived from an EMBL/GenBank/DDBJ whole genome shotgun (WGS) entry which is preliminary data.</text>
</comment>
<organism evidence="1 2">
    <name type="scientific">Zalaria obscura</name>
    <dbReference type="NCBI Taxonomy" id="2024903"/>
    <lineage>
        <taxon>Eukaryota</taxon>
        <taxon>Fungi</taxon>
        <taxon>Dikarya</taxon>
        <taxon>Ascomycota</taxon>
        <taxon>Pezizomycotina</taxon>
        <taxon>Dothideomycetes</taxon>
        <taxon>Dothideomycetidae</taxon>
        <taxon>Dothideales</taxon>
        <taxon>Zalariaceae</taxon>
        <taxon>Zalaria</taxon>
    </lineage>
</organism>
<evidence type="ECO:0000313" key="2">
    <source>
        <dbReference type="Proteomes" id="UP001320706"/>
    </source>
</evidence>
<sequence length="538" mass="59168">MDSTTLVAFLLRTPAQVRRVELLGSWDNFQKPYALQRDRRGPGHWTGIHRFENIVFDGQRLDWSKPRNGALMQGGRYWYYYLLDDEEECCDETQPSTRSCPLLPGQEVNILEVPIEVVKPPERTRSASANAPSILPPSMTFDPADRYKKLQPRPKSRLPRHYSSCEGLKTITPPISPEIEILNPPLQVSPRHVPYPSPRLPVGQSWKRTRHVDIFQTSQWPHPSDNHVSPQRPSVQDVGAFASPKVGDAEADTETASPVLQPFSPCRTSEEPERPSTRYGSSCKSEPATTFIPPSNTAYTAAGLGIGYSNDTSPEPEPSNPTFAHPPRTSSLTRNHPPRTTSLNPPPFNFSRPLLVEISRPPVRAVDDAARLEAYATSASEPSESELQSPTFTAETVTSNGEASPLQLSDVYLSHEDDSSSPEPNHARSQSPAPTSAPSPELNYAPQPTSTSLGYNDPVLSTPRTTTFQSDLYLSSVTLPLAATEKSSTPRTQMQMQLRVVDAEVDVPSLPSPGIRRGGGGFADDVLGELSWMGEMIS</sequence>
<protein>
    <submittedName>
        <fullName evidence="1">Uncharacterized protein</fullName>
    </submittedName>
</protein>
<dbReference type="EMBL" id="JAMKPW020000043">
    <property type="protein sequence ID" value="KAK8194420.1"/>
    <property type="molecule type" value="Genomic_DNA"/>
</dbReference>
<keyword evidence="2" id="KW-1185">Reference proteome</keyword>
<name>A0ACC3S4Q1_9PEZI</name>
<proteinExistence type="predicted"/>
<accession>A0ACC3S4Q1</accession>